<protein>
    <submittedName>
        <fullName evidence="1">Uncharacterized protein</fullName>
    </submittedName>
</protein>
<name>A0A7J8TQQ8_9ROSI</name>
<dbReference type="AlphaFoldDB" id="A0A7J8TQQ8"/>
<accession>A0A7J8TQQ8</accession>
<dbReference type="EMBL" id="JABFAB010000001">
    <property type="protein sequence ID" value="MBA0640527.1"/>
    <property type="molecule type" value="Genomic_DNA"/>
</dbReference>
<gene>
    <name evidence="1" type="ORF">Goklo_023455</name>
</gene>
<dbReference type="Proteomes" id="UP000593573">
    <property type="component" value="Unassembled WGS sequence"/>
</dbReference>
<evidence type="ECO:0000313" key="2">
    <source>
        <dbReference type="Proteomes" id="UP000593573"/>
    </source>
</evidence>
<comment type="caution">
    <text evidence="1">The sequence shown here is derived from an EMBL/GenBank/DDBJ whole genome shotgun (WGS) entry which is preliminary data.</text>
</comment>
<organism evidence="1 2">
    <name type="scientific">Gossypium klotzschianum</name>
    <dbReference type="NCBI Taxonomy" id="34286"/>
    <lineage>
        <taxon>Eukaryota</taxon>
        <taxon>Viridiplantae</taxon>
        <taxon>Streptophyta</taxon>
        <taxon>Embryophyta</taxon>
        <taxon>Tracheophyta</taxon>
        <taxon>Spermatophyta</taxon>
        <taxon>Magnoliopsida</taxon>
        <taxon>eudicotyledons</taxon>
        <taxon>Gunneridae</taxon>
        <taxon>Pentapetalae</taxon>
        <taxon>rosids</taxon>
        <taxon>malvids</taxon>
        <taxon>Malvales</taxon>
        <taxon>Malvaceae</taxon>
        <taxon>Malvoideae</taxon>
        <taxon>Gossypium</taxon>
    </lineage>
</organism>
<proteinExistence type="predicted"/>
<sequence length="43" mass="5031">MLLIFGLEKVMKGVAKVSTQTQVFGHYGFRWSGKNFTQFRYTK</sequence>
<evidence type="ECO:0000313" key="1">
    <source>
        <dbReference type="EMBL" id="MBA0640527.1"/>
    </source>
</evidence>
<reference evidence="1 2" key="1">
    <citation type="journal article" date="2019" name="Genome Biol. Evol.">
        <title>Insights into the evolution of the New World diploid cottons (Gossypium, subgenus Houzingenia) based on genome sequencing.</title>
        <authorList>
            <person name="Grover C.E."/>
            <person name="Arick M.A. 2nd"/>
            <person name="Thrash A."/>
            <person name="Conover J.L."/>
            <person name="Sanders W.S."/>
            <person name="Peterson D.G."/>
            <person name="Frelichowski J.E."/>
            <person name="Scheffler J.A."/>
            <person name="Scheffler B.E."/>
            <person name="Wendel J.F."/>
        </authorList>
    </citation>
    <scope>NUCLEOTIDE SEQUENCE [LARGE SCALE GENOMIC DNA]</scope>
    <source>
        <strain evidence="1">57</strain>
        <tissue evidence="1">Leaf</tissue>
    </source>
</reference>
<keyword evidence="2" id="KW-1185">Reference proteome</keyword>